<proteinExistence type="predicted"/>
<gene>
    <name evidence="1" type="ORF">GCM10011511_38770</name>
</gene>
<dbReference type="AlphaFoldDB" id="A0A8J2XVC1"/>
<reference evidence="1" key="2">
    <citation type="submission" date="2020-09" db="EMBL/GenBank/DDBJ databases">
        <authorList>
            <person name="Sun Q."/>
            <person name="Zhou Y."/>
        </authorList>
    </citation>
    <scope>NUCLEOTIDE SEQUENCE</scope>
    <source>
        <strain evidence="1">CGMCC 1.15448</strain>
    </source>
</reference>
<dbReference type="Proteomes" id="UP000607559">
    <property type="component" value="Unassembled WGS sequence"/>
</dbReference>
<protein>
    <submittedName>
        <fullName evidence="1">Uncharacterized protein</fullName>
    </submittedName>
</protein>
<accession>A0A8J2XVC1</accession>
<comment type="caution">
    <text evidence="1">The sequence shown here is derived from an EMBL/GenBank/DDBJ whole genome shotgun (WGS) entry which is preliminary data.</text>
</comment>
<dbReference type="RefSeq" id="WP_188934775.1">
    <property type="nucleotide sequence ID" value="NZ_BMJC01000004.1"/>
</dbReference>
<dbReference type="EMBL" id="BMJC01000004">
    <property type="protein sequence ID" value="GGB11417.1"/>
    <property type="molecule type" value="Genomic_DNA"/>
</dbReference>
<keyword evidence="2" id="KW-1185">Reference proteome</keyword>
<evidence type="ECO:0000313" key="2">
    <source>
        <dbReference type="Proteomes" id="UP000607559"/>
    </source>
</evidence>
<evidence type="ECO:0000313" key="1">
    <source>
        <dbReference type="EMBL" id="GGB11417.1"/>
    </source>
</evidence>
<sequence length="85" mass="9830">MRDELNEVCLIDKYLLGQLNEAENRTFEASMLLDEALAENVEAQRSAHRMILLYARKQERSRLQAIHLQLLGEPAFARQLTTIFA</sequence>
<organism evidence="1 2">
    <name type="scientific">Puia dinghuensis</name>
    <dbReference type="NCBI Taxonomy" id="1792502"/>
    <lineage>
        <taxon>Bacteria</taxon>
        <taxon>Pseudomonadati</taxon>
        <taxon>Bacteroidota</taxon>
        <taxon>Chitinophagia</taxon>
        <taxon>Chitinophagales</taxon>
        <taxon>Chitinophagaceae</taxon>
        <taxon>Puia</taxon>
    </lineage>
</organism>
<name>A0A8J2XVC1_9BACT</name>
<reference evidence="1" key="1">
    <citation type="journal article" date="2014" name="Int. J. Syst. Evol. Microbiol.">
        <title>Complete genome sequence of Corynebacterium casei LMG S-19264T (=DSM 44701T), isolated from a smear-ripened cheese.</title>
        <authorList>
            <consortium name="US DOE Joint Genome Institute (JGI-PGF)"/>
            <person name="Walter F."/>
            <person name="Albersmeier A."/>
            <person name="Kalinowski J."/>
            <person name="Ruckert C."/>
        </authorList>
    </citation>
    <scope>NUCLEOTIDE SEQUENCE</scope>
    <source>
        <strain evidence="1">CGMCC 1.15448</strain>
    </source>
</reference>